<dbReference type="EMBL" id="UOGK01000680">
    <property type="protein sequence ID" value="VAX42358.1"/>
    <property type="molecule type" value="Genomic_DNA"/>
</dbReference>
<accession>A0A3B1E0J4</accession>
<sequence>MDQNKRRYLRAISLARGIRCFFDRTVAVEAVKRYLAKQKEHHKTMSFREELIEFLRRYQMPYDERYLD</sequence>
<reference evidence="1" key="1">
    <citation type="submission" date="2018-06" db="EMBL/GenBank/DDBJ databases">
        <authorList>
            <person name="Zhirakovskaya E."/>
        </authorList>
    </citation>
    <scope>NUCLEOTIDE SEQUENCE</scope>
</reference>
<dbReference type="AlphaFoldDB" id="A0A3B1E0J4"/>
<gene>
    <name evidence="1" type="ORF">MNBD_PLANCTO03-1281</name>
</gene>
<evidence type="ECO:0000313" key="1">
    <source>
        <dbReference type="EMBL" id="VAX42358.1"/>
    </source>
</evidence>
<organism evidence="1">
    <name type="scientific">hydrothermal vent metagenome</name>
    <dbReference type="NCBI Taxonomy" id="652676"/>
    <lineage>
        <taxon>unclassified sequences</taxon>
        <taxon>metagenomes</taxon>
        <taxon>ecological metagenomes</taxon>
    </lineage>
</organism>
<proteinExistence type="predicted"/>
<protein>
    <submittedName>
        <fullName evidence="1">Uncharacterized protein</fullName>
    </submittedName>
</protein>
<name>A0A3B1E0J4_9ZZZZ</name>